<evidence type="ECO:0000256" key="1">
    <source>
        <dbReference type="ARBA" id="ARBA00000985"/>
    </source>
</evidence>
<evidence type="ECO:0000259" key="9">
    <source>
        <dbReference type="Pfam" id="PF14698"/>
    </source>
</evidence>
<evidence type="ECO:0000256" key="2">
    <source>
        <dbReference type="ARBA" id="ARBA00004941"/>
    </source>
</evidence>
<sequence>MAKLWGGRFQAENTKLLEQFNASIPFDYKLWKYDILGSKIHSKMLCKIGVLSEEELMLIHQGLDRIAKDIQDNLFNFDIADEDIHMAIESALIRDIGEVGKKLHTARSRNDQVALDFRLYVLDSNQQIQQLLITLMQTLLEIAKDHIHTIMPGMTHLQHAQPVNFGFHIVAWCMNFKRDLERLSNSYARNNYMPLGVGAMAGTPYKNDRDMMAKDLGFIAPTLNAMDTVSDRDFALDLLYDLSMIAMHISRIAEELVLWSSYEFKFIDISDAYATGSSIMPQKKNPDVPELLRGKSGRVFGNLFALLSVMKGLPFAYNKDTQEDKERVFDSVETISLSLEILNEVLNTMSISKENMLRMAQVGHLSATDLADFLVRECGIAFREAHHITGKIVAYAESKNQDISMLDEEEMLGLDSRIKKGVKAVLNLEASMNARDSIGGTASIQTQKQIETLQEWINHYNEK</sequence>
<dbReference type="PROSITE" id="PS00163">
    <property type="entry name" value="FUMARATE_LYASES"/>
    <property type="match status" value="1"/>
</dbReference>
<keyword evidence="5 7" id="KW-0028">Amino-acid biosynthesis</keyword>
<dbReference type="GO" id="GO:0004056">
    <property type="term" value="F:argininosuccinate lyase activity"/>
    <property type="evidence" value="ECO:0007669"/>
    <property type="project" value="UniProtKB-UniRule"/>
</dbReference>
<dbReference type="InterPro" id="IPR008948">
    <property type="entry name" value="L-Aspartase-like"/>
</dbReference>
<dbReference type="PANTHER" id="PTHR43814">
    <property type="entry name" value="ARGININOSUCCINATE LYASE"/>
    <property type="match status" value="1"/>
</dbReference>
<dbReference type="CDD" id="cd01359">
    <property type="entry name" value="Argininosuccinate_lyase"/>
    <property type="match status" value="1"/>
</dbReference>
<dbReference type="PRINTS" id="PR00145">
    <property type="entry name" value="ARGSUCLYASE"/>
</dbReference>
<gene>
    <name evidence="7 10" type="primary">argH</name>
    <name evidence="10" type="ORF">CQA57_03160</name>
</gene>
<dbReference type="FunFam" id="1.10.40.30:FF:000001">
    <property type="entry name" value="Argininosuccinate lyase"/>
    <property type="match status" value="1"/>
</dbReference>
<accession>A0A3D8J9C3</accession>
<evidence type="ECO:0000313" key="11">
    <source>
        <dbReference type="Proteomes" id="UP000256695"/>
    </source>
</evidence>
<evidence type="ECO:0000259" key="8">
    <source>
        <dbReference type="Pfam" id="PF00206"/>
    </source>
</evidence>
<comment type="similarity">
    <text evidence="7">Belongs to the lyase 1 family. Argininosuccinate lyase subfamily.</text>
</comment>
<dbReference type="InterPro" id="IPR029419">
    <property type="entry name" value="Arg_succ_lyase_C"/>
</dbReference>
<dbReference type="InterPro" id="IPR000362">
    <property type="entry name" value="Fumarate_lyase_fam"/>
</dbReference>
<protein>
    <recommendedName>
        <fullName evidence="3 7">Argininosuccinate lyase</fullName>
        <shortName evidence="7">ASAL</shortName>
        <ecNumber evidence="3 7">4.3.2.1</ecNumber>
    </recommendedName>
    <alternativeName>
        <fullName evidence="7">Arginosuccinase</fullName>
    </alternativeName>
</protein>
<reference evidence="10 11" key="1">
    <citation type="submission" date="2018-04" db="EMBL/GenBank/DDBJ databases">
        <title>Novel Campyloabacter and Helicobacter Species and Strains.</title>
        <authorList>
            <person name="Mannion A.J."/>
            <person name="Shen Z."/>
            <person name="Fox J.G."/>
        </authorList>
    </citation>
    <scope>NUCLEOTIDE SEQUENCE [LARGE SCALE GENOMIC DNA]</scope>
    <source>
        <strain evidence="10 11">MIT 04-9362</strain>
    </source>
</reference>
<dbReference type="Pfam" id="PF00206">
    <property type="entry name" value="Lyase_1"/>
    <property type="match status" value="1"/>
</dbReference>
<feature type="domain" description="Argininosuccinate lyase C-terminal" evidence="9">
    <location>
        <begin position="365"/>
        <end position="433"/>
    </location>
</feature>
<dbReference type="GO" id="GO:0005829">
    <property type="term" value="C:cytosol"/>
    <property type="evidence" value="ECO:0007669"/>
    <property type="project" value="TreeGrafter"/>
</dbReference>
<dbReference type="RefSeq" id="WP_115578785.1">
    <property type="nucleotide sequence ID" value="NZ_NXLX01000005.1"/>
</dbReference>
<dbReference type="AlphaFoldDB" id="A0A3D8J9C3"/>
<dbReference type="Gene3D" id="1.10.275.10">
    <property type="entry name" value="Fumarase/aspartase (N-terminal domain)"/>
    <property type="match status" value="1"/>
</dbReference>
<dbReference type="InterPro" id="IPR024083">
    <property type="entry name" value="Fumarase/histidase_N"/>
</dbReference>
<dbReference type="UniPathway" id="UPA00068">
    <property type="reaction ID" value="UER00114"/>
</dbReference>
<organism evidence="10 11">
    <name type="scientific">Helicobacter anseris</name>
    <dbReference type="NCBI Taxonomy" id="375926"/>
    <lineage>
        <taxon>Bacteria</taxon>
        <taxon>Pseudomonadati</taxon>
        <taxon>Campylobacterota</taxon>
        <taxon>Epsilonproteobacteria</taxon>
        <taxon>Campylobacterales</taxon>
        <taxon>Helicobacteraceae</taxon>
        <taxon>Helicobacter</taxon>
    </lineage>
</organism>
<evidence type="ECO:0000256" key="4">
    <source>
        <dbReference type="ARBA" id="ARBA00022571"/>
    </source>
</evidence>
<dbReference type="InterPro" id="IPR009049">
    <property type="entry name" value="Argininosuccinate_lyase"/>
</dbReference>
<feature type="domain" description="Fumarate lyase N-terminal" evidence="8">
    <location>
        <begin position="7"/>
        <end position="301"/>
    </location>
</feature>
<dbReference type="PANTHER" id="PTHR43814:SF1">
    <property type="entry name" value="ARGININOSUCCINATE LYASE"/>
    <property type="match status" value="1"/>
</dbReference>
<dbReference type="InterPro" id="IPR022761">
    <property type="entry name" value="Fumarate_lyase_N"/>
</dbReference>
<evidence type="ECO:0000256" key="6">
    <source>
        <dbReference type="ARBA" id="ARBA00023239"/>
    </source>
</evidence>
<dbReference type="SUPFAM" id="SSF48557">
    <property type="entry name" value="L-aspartase-like"/>
    <property type="match status" value="1"/>
</dbReference>
<dbReference type="GO" id="GO:0042450">
    <property type="term" value="P:L-arginine biosynthetic process via ornithine"/>
    <property type="evidence" value="ECO:0007669"/>
    <property type="project" value="UniProtKB-UniRule"/>
</dbReference>
<keyword evidence="11" id="KW-1185">Reference proteome</keyword>
<dbReference type="FunFam" id="1.10.275.10:FF:000002">
    <property type="entry name" value="Argininosuccinate lyase"/>
    <property type="match status" value="1"/>
</dbReference>
<comment type="caution">
    <text evidence="10">The sequence shown here is derived from an EMBL/GenBank/DDBJ whole genome shotgun (WGS) entry which is preliminary data.</text>
</comment>
<dbReference type="Pfam" id="PF14698">
    <property type="entry name" value="ASL_C2"/>
    <property type="match status" value="1"/>
</dbReference>
<evidence type="ECO:0000256" key="5">
    <source>
        <dbReference type="ARBA" id="ARBA00022605"/>
    </source>
</evidence>
<comment type="catalytic activity">
    <reaction evidence="1 7">
        <text>2-(N(omega)-L-arginino)succinate = fumarate + L-arginine</text>
        <dbReference type="Rhea" id="RHEA:24020"/>
        <dbReference type="ChEBI" id="CHEBI:29806"/>
        <dbReference type="ChEBI" id="CHEBI:32682"/>
        <dbReference type="ChEBI" id="CHEBI:57472"/>
        <dbReference type="EC" id="4.3.2.1"/>
    </reaction>
</comment>
<keyword evidence="7" id="KW-0963">Cytoplasm</keyword>
<evidence type="ECO:0000256" key="7">
    <source>
        <dbReference type="HAMAP-Rule" id="MF_00006"/>
    </source>
</evidence>
<dbReference type="Gene3D" id="1.20.200.10">
    <property type="entry name" value="Fumarase/aspartase (Central domain)"/>
    <property type="match status" value="1"/>
</dbReference>
<dbReference type="InterPro" id="IPR020557">
    <property type="entry name" value="Fumarate_lyase_CS"/>
</dbReference>
<comment type="subcellular location">
    <subcellularLocation>
        <location evidence="7">Cytoplasm</location>
    </subcellularLocation>
</comment>
<keyword evidence="4 7" id="KW-0055">Arginine biosynthesis</keyword>
<dbReference type="EMBL" id="NXLX01000005">
    <property type="protein sequence ID" value="RDU74103.1"/>
    <property type="molecule type" value="Genomic_DNA"/>
</dbReference>
<dbReference type="OrthoDB" id="9769623at2"/>
<name>A0A3D8J9C3_9HELI</name>
<evidence type="ECO:0000313" key="10">
    <source>
        <dbReference type="EMBL" id="RDU74103.1"/>
    </source>
</evidence>
<dbReference type="Proteomes" id="UP000256695">
    <property type="component" value="Unassembled WGS sequence"/>
</dbReference>
<dbReference type="EC" id="4.3.2.1" evidence="3 7"/>
<dbReference type="Gene3D" id="1.10.40.30">
    <property type="entry name" value="Fumarase/aspartase (C-terminal domain)"/>
    <property type="match status" value="1"/>
</dbReference>
<dbReference type="FunFam" id="1.20.200.10:FF:000015">
    <property type="entry name" value="argininosuccinate lyase isoform X2"/>
    <property type="match status" value="1"/>
</dbReference>
<dbReference type="HAMAP" id="MF_00006">
    <property type="entry name" value="Arg_succ_lyase"/>
    <property type="match status" value="1"/>
</dbReference>
<evidence type="ECO:0000256" key="3">
    <source>
        <dbReference type="ARBA" id="ARBA00012338"/>
    </source>
</evidence>
<proteinExistence type="inferred from homology"/>
<dbReference type="NCBIfam" id="TIGR00838">
    <property type="entry name" value="argH"/>
    <property type="match status" value="1"/>
</dbReference>
<keyword evidence="6 7" id="KW-0456">Lyase</keyword>
<dbReference type="PRINTS" id="PR00149">
    <property type="entry name" value="FUMRATELYASE"/>
</dbReference>
<comment type="pathway">
    <text evidence="2 7">Amino-acid biosynthesis; L-arginine biosynthesis; L-arginine from L-ornithine and carbamoyl phosphate: step 3/3.</text>
</comment>